<protein>
    <recommendedName>
        <fullName evidence="4">DUF2628 domain-containing protein</fullName>
    </recommendedName>
</protein>
<reference evidence="3" key="1">
    <citation type="submission" date="2017-12" db="EMBL/GenBank/DDBJ databases">
        <authorList>
            <person name="Yu X.-Y."/>
        </authorList>
    </citation>
    <scope>NUCLEOTIDE SEQUENCE [LARGE SCALE GENOMIC DNA]</scope>
    <source>
        <strain evidence="3">ZYSR67-Z</strain>
    </source>
</reference>
<keyword evidence="1" id="KW-0472">Membrane</keyword>
<dbReference type="InterPro" id="IPR024399">
    <property type="entry name" value="DUF2628"/>
</dbReference>
<proteinExistence type="predicted"/>
<feature type="transmembrane region" description="Helical" evidence="1">
    <location>
        <begin position="85"/>
        <end position="108"/>
    </location>
</feature>
<evidence type="ECO:0000313" key="2">
    <source>
        <dbReference type="EMBL" id="PKF71824.1"/>
    </source>
</evidence>
<feature type="transmembrane region" description="Helical" evidence="1">
    <location>
        <begin position="60"/>
        <end position="78"/>
    </location>
</feature>
<evidence type="ECO:0008006" key="4">
    <source>
        <dbReference type="Google" id="ProtNLM"/>
    </source>
</evidence>
<dbReference type="EMBL" id="PIYS01000008">
    <property type="protein sequence ID" value="PKF71824.1"/>
    <property type="molecule type" value="Genomic_DNA"/>
</dbReference>
<dbReference type="Pfam" id="PF10947">
    <property type="entry name" value="DUF2628"/>
    <property type="match status" value="1"/>
</dbReference>
<accession>A0A2I0CRR9</accession>
<dbReference type="Proteomes" id="UP000242861">
    <property type="component" value="Unassembled WGS sequence"/>
</dbReference>
<dbReference type="AlphaFoldDB" id="A0A2I0CRR9"/>
<comment type="caution">
    <text evidence="2">The sequence shown here is derived from an EMBL/GenBank/DDBJ whole genome shotgun (WGS) entry which is preliminary data.</text>
</comment>
<dbReference type="RefSeq" id="WP_101193143.1">
    <property type="nucleotide sequence ID" value="NZ_PIYS01000008.1"/>
</dbReference>
<sequence>MSQANVYAPPQAELSNRQNETQVIDALTVSDGWKRTFHLLVKAGGPRLPNLQALSGGERFKVSFNILGFLFGPFYYLAKGMWKKALSLFAACLAVLIPLSLTLEYFGLDALANALGYGAAAVFAVRANIDYYKKACLDDNSWW</sequence>
<organism evidence="2 3">
    <name type="scientific">Pseudomonas fluvialis</name>
    <dbReference type="NCBI Taxonomy" id="1793966"/>
    <lineage>
        <taxon>Bacteria</taxon>
        <taxon>Pseudomonadati</taxon>
        <taxon>Pseudomonadota</taxon>
        <taxon>Gammaproteobacteria</taxon>
        <taxon>Pseudomonadales</taxon>
        <taxon>Pseudomonadaceae</taxon>
        <taxon>Pseudomonas</taxon>
    </lineage>
</organism>
<keyword evidence="1" id="KW-0812">Transmembrane</keyword>
<evidence type="ECO:0000256" key="1">
    <source>
        <dbReference type="SAM" id="Phobius"/>
    </source>
</evidence>
<name>A0A2I0CRR9_9PSED</name>
<keyword evidence="1" id="KW-1133">Transmembrane helix</keyword>
<evidence type="ECO:0000313" key="3">
    <source>
        <dbReference type="Proteomes" id="UP000242861"/>
    </source>
</evidence>
<gene>
    <name evidence="2" type="ORF">CW360_06390</name>
</gene>